<organism evidence="2 3">
    <name type="scientific">Haloarcula rubripromontorii</name>
    <dbReference type="NCBI Taxonomy" id="1705562"/>
    <lineage>
        <taxon>Archaea</taxon>
        <taxon>Methanobacteriati</taxon>
        <taxon>Methanobacteriota</taxon>
        <taxon>Stenosarchaea group</taxon>
        <taxon>Halobacteria</taxon>
        <taxon>Halobacteriales</taxon>
        <taxon>Haloarculaceae</taxon>
        <taxon>Haloarcula</taxon>
    </lineage>
</organism>
<dbReference type="Proteomes" id="UP000610611">
    <property type="component" value="Unassembled WGS sequence"/>
</dbReference>
<dbReference type="PROSITE" id="PS51257">
    <property type="entry name" value="PROKAR_LIPOPROTEIN"/>
    <property type="match status" value="1"/>
</dbReference>
<gene>
    <name evidence="2" type="ORF">GOC83_19140</name>
</gene>
<dbReference type="AlphaFoldDB" id="A0A847U7F8"/>
<dbReference type="RefSeq" id="WP_170084506.1">
    <property type="nucleotide sequence ID" value="NZ_WOWB01000006.1"/>
</dbReference>
<evidence type="ECO:0000313" key="3">
    <source>
        <dbReference type="Proteomes" id="UP000610611"/>
    </source>
</evidence>
<sequence>MTHKNIPRNSSIDRRTVLGLLSGSLAALAGCSGGLSDSSDGGDGSAGPPEEQSEYIEETSIEIVENGRQLALEVAVTNEIEPSSVSIITESGREFASDYFSPGETRTRLSLTEGEDSNEPLPRGQHTLYLRGDEVETKLPLELGTTFELEEVVPGTKRSELLDGSLGVVIRNVGERTGAAAQTFVNKEKKDDLFVPVMPGETGTVEFPFLLKDRASCIKVEETAKRNEQLTVGFLWSNPVKITQPIRYDTSDGCERTLAGEPEEITATPAKTETEG</sequence>
<feature type="region of interest" description="Disordered" evidence="1">
    <location>
        <begin position="31"/>
        <end position="54"/>
    </location>
</feature>
<evidence type="ECO:0000313" key="2">
    <source>
        <dbReference type="EMBL" id="NLV08237.1"/>
    </source>
</evidence>
<feature type="region of interest" description="Disordered" evidence="1">
    <location>
        <begin position="253"/>
        <end position="276"/>
    </location>
</feature>
<reference evidence="2" key="1">
    <citation type="submission" date="2019-12" db="EMBL/GenBank/DDBJ databases">
        <title>The whole-genome sequencing of Haloarcula japonica strain pws8.</title>
        <authorList>
            <person name="Verma D.K."/>
            <person name="Gopal K."/>
            <person name="Prasad E.S."/>
        </authorList>
    </citation>
    <scope>NUCLEOTIDE SEQUENCE</scope>
    <source>
        <strain evidence="2">Pws8</strain>
    </source>
</reference>
<name>A0A847U7F8_9EURY</name>
<comment type="caution">
    <text evidence="2">The sequence shown here is derived from an EMBL/GenBank/DDBJ whole genome shotgun (WGS) entry which is preliminary data.</text>
</comment>
<accession>A0A847U7F8</accession>
<proteinExistence type="predicted"/>
<protein>
    <submittedName>
        <fullName evidence="2">Uncharacterized protein</fullName>
    </submittedName>
</protein>
<dbReference type="EMBL" id="WOWB01000006">
    <property type="protein sequence ID" value="NLV08237.1"/>
    <property type="molecule type" value="Genomic_DNA"/>
</dbReference>
<evidence type="ECO:0000256" key="1">
    <source>
        <dbReference type="SAM" id="MobiDB-lite"/>
    </source>
</evidence>